<evidence type="ECO:0000313" key="3">
    <source>
        <dbReference type="Proteomes" id="UP000263268"/>
    </source>
</evidence>
<organism evidence="2 3">
    <name type="scientific">Xanthomarina gelatinilytica</name>
    <dbReference type="NCBI Taxonomy" id="1137281"/>
    <lineage>
        <taxon>Bacteria</taxon>
        <taxon>Pseudomonadati</taxon>
        <taxon>Bacteroidota</taxon>
        <taxon>Flavobacteriia</taxon>
        <taxon>Flavobacteriales</taxon>
        <taxon>Flavobacteriaceae</taxon>
        <taxon>Xanthomarina</taxon>
    </lineage>
</organism>
<proteinExistence type="predicted"/>
<accession>A0A3D6BPV9</accession>
<feature type="non-terminal residue" evidence="2">
    <location>
        <position position="372"/>
    </location>
</feature>
<dbReference type="InterPro" id="IPR029044">
    <property type="entry name" value="Nucleotide-diphossugar_trans"/>
</dbReference>
<dbReference type="AlphaFoldDB" id="A0A3D6BPV9"/>
<dbReference type="SUPFAM" id="SSF53448">
    <property type="entry name" value="Nucleotide-diphospho-sugar transferases"/>
    <property type="match status" value="1"/>
</dbReference>
<sequence length="372" mass="43503">MKRIVFIADFFIEDGVHGGAENCNDQLIKMFVADGYEVLKINSQNVSVKLIEKIKTNSFFIVANFMALQESCKNYLKNLDYLIYEHDHKYVATNDPSKFVDMVAPQNQIINREFYNNAKVVFCQSRMHAAALEKNILNNNIVNLGGNLWLDEKLDLLESLIGTEKTRPNGVLYSTNKNKGMPFTVEYCKNNNIDFEFIQPCEYEQFLYELAKTERIIMFPQWMETFNRVIIEGRILGCKFTTNKLIGATSEPWFSKYKGKELIDFLKVKRQEIYQTFVSVINGEKQKFFSNIEIPKISIITSLYKGEKYIRHFLEEVTKQTVFDKCELIILNANSPENEEEIIEQYCKQYKNIIYKKFDTRLSVQETMNEAT</sequence>
<feature type="domain" description="Glycosyltransferase 2-like" evidence="1">
    <location>
        <begin position="298"/>
        <end position="369"/>
    </location>
</feature>
<protein>
    <recommendedName>
        <fullName evidence="1">Glycosyltransferase 2-like domain-containing protein</fullName>
    </recommendedName>
</protein>
<reference evidence="2 3" key="1">
    <citation type="journal article" date="2018" name="Nat. Biotechnol.">
        <title>A standardized bacterial taxonomy based on genome phylogeny substantially revises the tree of life.</title>
        <authorList>
            <person name="Parks D.H."/>
            <person name="Chuvochina M."/>
            <person name="Waite D.W."/>
            <person name="Rinke C."/>
            <person name="Skarshewski A."/>
            <person name="Chaumeil P.A."/>
            <person name="Hugenholtz P."/>
        </authorList>
    </citation>
    <scope>NUCLEOTIDE SEQUENCE [LARGE SCALE GENOMIC DNA]</scope>
    <source>
        <strain evidence="2">UBA10227</strain>
    </source>
</reference>
<dbReference type="Proteomes" id="UP000263268">
    <property type="component" value="Unassembled WGS sequence"/>
</dbReference>
<dbReference type="EMBL" id="DPRK01000076">
    <property type="protein sequence ID" value="HCY80904.1"/>
    <property type="molecule type" value="Genomic_DNA"/>
</dbReference>
<name>A0A3D6BPV9_9FLAO</name>
<dbReference type="InterPro" id="IPR001173">
    <property type="entry name" value="Glyco_trans_2-like"/>
</dbReference>
<comment type="caution">
    <text evidence="2">The sequence shown here is derived from an EMBL/GenBank/DDBJ whole genome shotgun (WGS) entry which is preliminary data.</text>
</comment>
<dbReference type="Gene3D" id="3.90.550.10">
    <property type="entry name" value="Spore Coat Polysaccharide Biosynthesis Protein SpsA, Chain A"/>
    <property type="match status" value="1"/>
</dbReference>
<gene>
    <name evidence="2" type="ORF">DHV22_04490</name>
</gene>
<dbReference type="Pfam" id="PF00535">
    <property type="entry name" value="Glycos_transf_2"/>
    <property type="match status" value="1"/>
</dbReference>
<evidence type="ECO:0000313" key="2">
    <source>
        <dbReference type="EMBL" id="HCY80904.1"/>
    </source>
</evidence>
<evidence type="ECO:0000259" key="1">
    <source>
        <dbReference type="Pfam" id="PF00535"/>
    </source>
</evidence>